<dbReference type="SUPFAM" id="SSF53474">
    <property type="entry name" value="alpha/beta-Hydrolases"/>
    <property type="match status" value="1"/>
</dbReference>
<dbReference type="InterPro" id="IPR029058">
    <property type="entry name" value="AB_hydrolase_fold"/>
</dbReference>
<dbReference type="InterPro" id="IPR050266">
    <property type="entry name" value="AB_hydrolase_sf"/>
</dbReference>
<dbReference type="PANTHER" id="PTHR43798:SF33">
    <property type="entry name" value="HYDROLASE, PUTATIVE (AFU_ORTHOLOGUE AFUA_2G14860)-RELATED"/>
    <property type="match status" value="1"/>
</dbReference>
<evidence type="ECO:0000259" key="1">
    <source>
        <dbReference type="Pfam" id="PF12697"/>
    </source>
</evidence>
<name>A0A6F8V8Y6_9PROT</name>
<dbReference type="AlphaFoldDB" id="A0A6F8V8Y6"/>
<sequence length="295" mass="33144">MACATSILLKPDTEGYLNLPQQAVYYRHYRCSAFADRRLLLLHGAGVDGQLTWEAIVGHLLHWSEILIPDLRGTGKTHFPDRTEHPFETVEVVADLSALLDSLQWDKFDLAGYSYGGLVAMQLKAARPVAVEKTYLFEPGLLNGGTEEESHSRREILLQAAQKLRVDEELEFGLETFLDAVSPQRTRNSRNEEIVRTRLAHRPKGLASILEAVIRAARQLDRAQLIAAQEHVSSFVGERSSGEIFDFCQDISRRRMDWTCHLIPGADHALPFQKPQAIAQIMNADMEKFLAAQLG</sequence>
<proteinExistence type="predicted"/>
<dbReference type="RefSeq" id="WP_173061374.1">
    <property type="nucleotide sequence ID" value="NZ_AP022853.1"/>
</dbReference>
<evidence type="ECO:0000313" key="2">
    <source>
        <dbReference type="EMBL" id="BCB26158.1"/>
    </source>
</evidence>
<dbReference type="Gene3D" id="3.40.50.1820">
    <property type="entry name" value="alpha/beta hydrolase"/>
    <property type="match status" value="1"/>
</dbReference>
<dbReference type="KEGG" id="slac:SKTS_10440"/>
<protein>
    <recommendedName>
        <fullName evidence="1">AB hydrolase-1 domain-containing protein</fullName>
    </recommendedName>
</protein>
<dbReference type="PANTHER" id="PTHR43798">
    <property type="entry name" value="MONOACYLGLYCEROL LIPASE"/>
    <property type="match status" value="1"/>
</dbReference>
<evidence type="ECO:0000313" key="3">
    <source>
        <dbReference type="Proteomes" id="UP000502260"/>
    </source>
</evidence>
<dbReference type="Pfam" id="PF12697">
    <property type="entry name" value="Abhydrolase_6"/>
    <property type="match status" value="1"/>
</dbReference>
<feature type="domain" description="AB hydrolase-1" evidence="1">
    <location>
        <begin position="39"/>
        <end position="280"/>
    </location>
</feature>
<gene>
    <name evidence="2" type="ORF">SKTS_10440</name>
</gene>
<dbReference type="InterPro" id="IPR000073">
    <property type="entry name" value="AB_hydrolase_1"/>
</dbReference>
<keyword evidence="3" id="KW-1185">Reference proteome</keyword>
<reference evidence="3" key="1">
    <citation type="submission" date="2020-03" db="EMBL/GenBank/DDBJ databases">
        <title>Complete genome sequence of sulfur-oxidizing bacterium skT11.</title>
        <authorList>
            <person name="Kanda M."/>
            <person name="Kojima H."/>
            <person name="Fukui M."/>
        </authorList>
    </citation>
    <scope>NUCLEOTIDE SEQUENCE [LARGE SCALE GENOMIC DNA]</scope>
    <source>
        <strain evidence="3">skT11</strain>
    </source>
</reference>
<organism evidence="2 3">
    <name type="scientific">Sulfurimicrobium lacus</name>
    <dbReference type="NCBI Taxonomy" id="2715678"/>
    <lineage>
        <taxon>Bacteria</taxon>
        <taxon>Pseudomonadati</taxon>
        <taxon>Pseudomonadota</taxon>
        <taxon>Betaproteobacteria</taxon>
        <taxon>Nitrosomonadales</taxon>
        <taxon>Sulfuricellaceae</taxon>
        <taxon>Sulfurimicrobium</taxon>
    </lineage>
</organism>
<dbReference type="GO" id="GO:0016020">
    <property type="term" value="C:membrane"/>
    <property type="evidence" value="ECO:0007669"/>
    <property type="project" value="TreeGrafter"/>
</dbReference>
<dbReference type="EMBL" id="AP022853">
    <property type="protein sequence ID" value="BCB26158.1"/>
    <property type="molecule type" value="Genomic_DNA"/>
</dbReference>
<dbReference type="Proteomes" id="UP000502260">
    <property type="component" value="Chromosome"/>
</dbReference>
<accession>A0A6F8V8Y6</accession>